<reference evidence="17" key="1">
    <citation type="journal article" date="2019" name="Int. J. Syst. Evol. Microbiol.">
        <title>The Global Catalogue of Microorganisms (GCM) 10K type strain sequencing project: providing services to taxonomists for standard genome sequencing and annotation.</title>
        <authorList>
            <consortium name="The Broad Institute Genomics Platform"/>
            <consortium name="The Broad Institute Genome Sequencing Center for Infectious Disease"/>
            <person name="Wu L."/>
            <person name="Ma J."/>
        </authorList>
    </citation>
    <scope>NUCLEOTIDE SEQUENCE [LARGE SCALE GENOMIC DNA]</scope>
    <source>
        <strain evidence="17">CGMCC 1.12942</strain>
    </source>
</reference>
<evidence type="ECO:0000256" key="7">
    <source>
        <dbReference type="ARBA" id="ARBA00023125"/>
    </source>
</evidence>
<dbReference type="EMBL" id="JBHTBW010000004">
    <property type="protein sequence ID" value="MFC7439760.1"/>
    <property type="molecule type" value="Genomic_DNA"/>
</dbReference>
<dbReference type="PROSITE" id="PS50110">
    <property type="entry name" value="RESPONSE_REGULATORY"/>
    <property type="match status" value="1"/>
</dbReference>
<feature type="domain" description="OmpR/PhoB-type" evidence="15">
    <location>
        <begin position="124"/>
        <end position="222"/>
    </location>
</feature>
<dbReference type="InterPro" id="IPR011006">
    <property type="entry name" value="CheY-like_superfamily"/>
</dbReference>
<dbReference type="InterPro" id="IPR001867">
    <property type="entry name" value="OmpR/PhoB-type_DNA-bd"/>
</dbReference>
<evidence type="ECO:0000256" key="3">
    <source>
        <dbReference type="ARBA" id="ARBA00022553"/>
    </source>
</evidence>
<evidence type="ECO:0000313" key="16">
    <source>
        <dbReference type="EMBL" id="MFC7439760.1"/>
    </source>
</evidence>
<feature type="DNA-binding region" description="OmpR/PhoB-type" evidence="13">
    <location>
        <begin position="124"/>
        <end position="222"/>
    </location>
</feature>
<dbReference type="InterPro" id="IPR039420">
    <property type="entry name" value="WalR-like"/>
</dbReference>
<evidence type="ECO:0000256" key="4">
    <source>
        <dbReference type="ARBA" id="ARBA00023012"/>
    </source>
</evidence>
<dbReference type="InterPro" id="IPR001789">
    <property type="entry name" value="Sig_transdc_resp-reg_receiver"/>
</dbReference>
<gene>
    <name evidence="16" type="ORF">ACFQNG_01085</name>
</gene>
<dbReference type="Pfam" id="PF00486">
    <property type="entry name" value="Trans_reg_C"/>
    <property type="match status" value="1"/>
</dbReference>
<dbReference type="Pfam" id="PF00072">
    <property type="entry name" value="Response_reg"/>
    <property type="match status" value="1"/>
</dbReference>
<evidence type="ECO:0000259" key="14">
    <source>
        <dbReference type="PROSITE" id="PS50110"/>
    </source>
</evidence>
<keyword evidence="3 12" id="KW-0597">Phosphoprotein</keyword>
<dbReference type="Proteomes" id="UP001596500">
    <property type="component" value="Unassembled WGS sequence"/>
</dbReference>
<keyword evidence="8" id="KW-0010">Activator</keyword>
<dbReference type="Gene3D" id="3.40.50.2300">
    <property type="match status" value="1"/>
</dbReference>
<keyword evidence="9" id="KW-0804">Transcription</keyword>
<name>A0ABW2RFI2_9BACL</name>
<dbReference type="Gene3D" id="1.10.10.10">
    <property type="entry name" value="Winged helix-like DNA-binding domain superfamily/Winged helix DNA-binding domain"/>
    <property type="match status" value="1"/>
</dbReference>
<comment type="function">
    <text evidence="10">Member of the two-component regulatory system HssS/HssR involved in intracellular heme homeostasis and tempering of staphylococcal virulence. Phosphorylated HssR binds to a direct repeat sequence within hrtAB promoter and activates the expression of hrtAB, an efflux pump, in response to extracellular heme, hemin, hemoglobin or blood.</text>
</comment>
<evidence type="ECO:0000259" key="15">
    <source>
        <dbReference type="PROSITE" id="PS51755"/>
    </source>
</evidence>
<dbReference type="SUPFAM" id="SSF52172">
    <property type="entry name" value="CheY-like"/>
    <property type="match status" value="1"/>
</dbReference>
<keyword evidence="17" id="KW-1185">Reference proteome</keyword>
<keyword evidence="2" id="KW-0963">Cytoplasm</keyword>
<evidence type="ECO:0000256" key="2">
    <source>
        <dbReference type="ARBA" id="ARBA00022490"/>
    </source>
</evidence>
<accession>A0ABW2RFI2</accession>
<protein>
    <recommendedName>
        <fullName evidence="11">Heme response regulator HssR</fullName>
    </recommendedName>
</protein>
<evidence type="ECO:0000256" key="11">
    <source>
        <dbReference type="ARBA" id="ARBA00039976"/>
    </source>
</evidence>
<keyword evidence="7 13" id="KW-0238">DNA-binding</keyword>
<evidence type="ECO:0000256" key="6">
    <source>
        <dbReference type="ARBA" id="ARBA00023026"/>
    </source>
</evidence>
<evidence type="ECO:0000256" key="1">
    <source>
        <dbReference type="ARBA" id="ARBA00004496"/>
    </source>
</evidence>
<dbReference type="PANTHER" id="PTHR48111:SF49">
    <property type="entry name" value="HEME RESPONSE REGULATOR HSSR"/>
    <property type="match status" value="1"/>
</dbReference>
<dbReference type="SMART" id="SM00862">
    <property type="entry name" value="Trans_reg_C"/>
    <property type="match status" value="1"/>
</dbReference>
<keyword evidence="4" id="KW-0902">Two-component regulatory system</keyword>
<keyword evidence="5" id="KW-0805">Transcription regulation</keyword>
<evidence type="ECO:0000256" key="9">
    <source>
        <dbReference type="ARBA" id="ARBA00023163"/>
    </source>
</evidence>
<sequence>MVNVLIVEDDLNIRNIISFYLKKERFDVLEAVTGDEALRMIHSQPIELVVLDVMLPEKSGWEVCQEIRKNYDTPILMVTAKGETNQKIKGLGLGADDYIVKPFDPLELVARVKALLRRARMATSKLVQIGDTAIDANSYTVSVGDRTLKLPPKEFELLFQLASHPGQIFTRNQLIERIWSIDYEGEERTVDVHINRLRQRFADVTDAFQISTVRGLGYRLDVRT</sequence>
<comment type="caution">
    <text evidence="16">The sequence shown here is derived from an EMBL/GenBank/DDBJ whole genome shotgun (WGS) entry which is preliminary data.</text>
</comment>
<proteinExistence type="predicted"/>
<organism evidence="16 17">
    <name type="scientific">Laceyella putida</name>
    <dbReference type="NCBI Taxonomy" id="110101"/>
    <lineage>
        <taxon>Bacteria</taxon>
        <taxon>Bacillati</taxon>
        <taxon>Bacillota</taxon>
        <taxon>Bacilli</taxon>
        <taxon>Bacillales</taxon>
        <taxon>Thermoactinomycetaceae</taxon>
        <taxon>Laceyella</taxon>
    </lineage>
</organism>
<evidence type="ECO:0000256" key="12">
    <source>
        <dbReference type="PROSITE-ProRule" id="PRU00169"/>
    </source>
</evidence>
<dbReference type="RefSeq" id="WP_379862999.1">
    <property type="nucleotide sequence ID" value="NZ_JBHTBW010000004.1"/>
</dbReference>
<evidence type="ECO:0000256" key="10">
    <source>
        <dbReference type="ARBA" id="ARBA00037471"/>
    </source>
</evidence>
<comment type="subcellular location">
    <subcellularLocation>
        <location evidence="1">Cytoplasm</location>
    </subcellularLocation>
</comment>
<dbReference type="InterPro" id="IPR036388">
    <property type="entry name" value="WH-like_DNA-bd_sf"/>
</dbReference>
<dbReference type="PROSITE" id="PS51755">
    <property type="entry name" value="OMPR_PHOB"/>
    <property type="match status" value="1"/>
</dbReference>
<dbReference type="CDD" id="cd17574">
    <property type="entry name" value="REC_OmpR"/>
    <property type="match status" value="1"/>
</dbReference>
<evidence type="ECO:0000313" key="17">
    <source>
        <dbReference type="Proteomes" id="UP001596500"/>
    </source>
</evidence>
<dbReference type="PANTHER" id="PTHR48111">
    <property type="entry name" value="REGULATOR OF RPOS"/>
    <property type="match status" value="1"/>
</dbReference>
<dbReference type="Gene3D" id="6.10.250.690">
    <property type="match status" value="1"/>
</dbReference>
<keyword evidence="6" id="KW-0843">Virulence</keyword>
<feature type="domain" description="Response regulatory" evidence="14">
    <location>
        <begin position="3"/>
        <end position="116"/>
    </location>
</feature>
<evidence type="ECO:0000256" key="13">
    <source>
        <dbReference type="PROSITE-ProRule" id="PRU01091"/>
    </source>
</evidence>
<evidence type="ECO:0000256" key="8">
    <source>
        <dbReference type="ARBA" id="ARBA00023159"/>
    </source>
</evidence>
<dbReference type="SMART" id="SM00448">
    <property type="entry name" value="REC"/>
    <property type="match status" value="1"/>
</dbReference>
<evidence type="ECO:0000256" key="5">
    <source>
        <dbReference type="ARBA" id="ARBA00023015"/>
    </source>
</evidence>
<dbReference type="CDD" id="cd00383">
    <property type="entry name" value="trans_reg_C"/>
    <property type="match status" value="1"/>
</dbReference>
<feature type="modified residue" description="4-aspartylphosphate" evidence="12">
    <location>
        <position position="52"/>
    </location>
</feature>